<evidence type="ECO:0000256" key="4">
    <source>
        <dbReference type="ARBA" id="ARBA00022679"/>
    </source>
</evidence>
<gene>
    <name evidence="10" type="ORF">SAMN04488028_101104</name>
</gene>
<dbReference type="AlphaFoldDB" id="A0A1M6J9V3"/>
<proteinExistence type="predicted"/>
<evidence type="ECO:0000313" key="11">
    <source>
        <dbReference type="Proteomes" id="UP000184474"/>
    </source>
</evidence>
<evidence type="ECO:0000259" key="9">
    <source>
        <dbReference type="PROSITE" id="PS50112"/>
    </source>
</evidence>
<dbReference type="PROSITE" id="PS50112">
    <property type="entry name" value="PAS"/>
    <property type="match status" value="1"/>
</dbReference>
<keyword evidence="4" id="KW-0808">Transferase</keyword>
<evidence type="ECO:0000256" key="6">
    <source>
        <dbReference type="ARBA" id="ARBA00023012"/>
    </source>
</evidence>
<keyword evidence="3" id="KW-0597">Phosphoprotein</keyword>
<dbReference type="InterPro" id="IPR004358">
    <property type="entry name" value="Sig_transdc_His_kin-like_C"/>
</dbReference>
<keyword evidence="11" id="KW-1185">Reference proteome</keyword>
<dbReference type="SUPFAM" id="SSF47384">
    <property type="entry name" value="Homodimeric domain of signal transducing histidine kinase"/>
    <property type="match status" value="1"/>
</dbReference>
<dbReference type="RefSeq" id="WP_084190256.1">
    <property type="nucleotide sequence ID" value="NZ_FRAA01000001.1"/>
</dbReference>
<dbReference type="SUPFAM" id="SSF55874">
    <property type="entry name" value="ATPase domain of HSP90 chaperone/DNA topoisomerase II/histidine kinase"/>
    <property type="match status" value="1"/>
</dbReference>
<evidence type="ECO:0000256" key="1">
    <source>
        <dbReference type="ARBA" id="ARBA00000085"/>
    </source>
</evidence>
<evidence type="ECO:0000313" key="10">
    <source>
        <dbReference type="EMBL" id="SHJ43496.1"/>
    </source>
</evidence>
<sequence>MNNSDAYREIYYSCVEGILVVSEGKIILANPQCESLFGYDHDEMLGMVIEDFVPMEIRKQHREHYKGFVSAPVTKQMGVGRDLTALRKDGSTFPVEISLNPATIDGKNAVIAHIIDITVRKQFELTLKRSEEQLIEYAAELEKRVQERTQELADVVTDLKKTNEHLEEEVKERIKAEKEANKALSKEKELNELKSRFVSMASHEFRTPLSTILSSASLIGKYTTTETQPNRDKHIGRIKSNVTELTSILNEFLSLEKIDAGKMRVELAQLEMVAFLDELSDELATVAKDGQDIVLETIETNCIMNTDPLMLRQVMTNLISNAIKYSSSQIRVVLTDLDKTVELSVIDQGIGIPENDQKHLFDKFFRAHNSHHIQGTGLGLNIVRKYLDLLEADIRFESEEGTGSTFTIILNK</sequence>
<dbReference type="PANTHER" id="PTHR43711">
    <property type="entry name" value="TWO-COMPONENT HISTIDINE KINASE"/>
    <property type="match status" value="1"/>
</dbReference>
<dbReference type="Proteomes" id="UP000184474">
    <property type="component" value="Unassembled WGS sequence"/>
</dbReference>
<evidence type="ECO:0000256" key="7">
    <source>
        <dbReference type="SAM" id="Coils"/>
    </source>
</evidence>
<dbReference type="NCBIfam" id="TIGR00229">
    <property type="entry name" value="sensory_box"/>
    <property type="match status" value="1"/>
</dbReference>
<dbReference type="PANTHER" id="PTHR43711:SF26">
    <property type="entry name" value="SENSOR HISTIDINE KINASE RCSC"/>
    <property type="match status" value="1"/>
</dbReference>
<name>A0A1M6J9V3_REIAG</name>
<evidence type="ECO:0000256" key="2">
    <source>
        <dbReference type="ARBA" id="ARBA00012438"/>
    </source>
</evidence>
<dbReference type="InterPro" id="IPR035965">
    <property type="entry name" value="PAS-like_dom_sf"/>
</dbReference>
<dbReference type="InterPro" id="IPR000014">
    <property type="entry name" value="PAS"/>
</dbReference>
<evidence type="ECO:0000259" key="8">
    <source>
        <dbReference type="PROSITE" id="PS50109"/>
    </source>
</evidence>
<protein>
    <recommendedName>
        <fullName evidence="2">histidine kinase</fullName>
        <ecNumber evidence="2">2.7.13.3</ecNumber>
    </recommendedName>
</protein>
<feature type="domain" description="Histidine kinase" evidence="8">
    <location>
        <begin position="200"/>
        <end position="412"/>
    </location>
</feature>
<dbReference type="InterPro" id="IPR005467">
    <property type="entry name" value="His_kinase_dom"/>
</dbReference>
<keyword evidence="5" id="KW-0418">Kinase</keyword>
<dbReference type="GO" id="GO:0000155">
    <property type="term" value="F:phosphorelay sensor kinase activity"/>
    <property type="evidence" value="ECO:0007669"/>
    <property type="project" value="InterPro"/>
</dbReference>
<dbReference type="SMART" id="SM00091">
    <property type="entry name" value="PAS"/>
    <property type="match status" value="1"/>
</dbReference>
<evidence type="ECO:0000256" key="5">
    <source>
        <dbReference type="ARBA" id="ARBA00022777"/>
    </source>
</evidence>
<dbReference type="SMART" id="SM00387">
    <property type="entry name" value="HATPase_c"/>
    <property type="match status" value="1"/>
</dbReference>
<feature type="coiled-coil region" evidence="7">
    <location>
        <begin position="120"/>
        <end position="196"/>
    </location>
</feature>
<dbReference type="CDD" id="cd00130">
    <property type="entry name" value="PAS"/>
    <property type="match status" value="1"/>
</dbReference>
<dbReference type="Pfam" id="PF13426">
    <property type="entry name" value="PAS_9"/>
    <property type="match status" value="1"/>
</dbReference>
<dbReference type="PRINTS" id="PR00344">
    <property type="entry name" value="BCTRLSENSOR"/>
</dbReference>
<dbReference type="SMART" id="SM00388">
    <property type="entry name" value="HisKA"/>
    <property type="match status" value="1"/>
</dbReference>
<feature type="domain" description="PAS" evidence="9">
    <location>
        <begin position="23"/>
        <end position="46"/>
    </location>
</feature>
<dbReference type="Gene3D" id="1.10.287.130">
    <property type="match status" value="1"/>
</dbReference>
<dbReference type="InterPro" id="IPR003594">
    <property type="entry name" value="HATPase_dom"/>
</dbReference>
<dbReference type="Gene3D" id="3.30.450.20">
    <property type="entry name" value="PAS domain"/>
    <property type="match status" value="1"/>
</dbReference>
<dbReference type="STRING" id="156994.SAMN04488028_101104"/>
<dbReference type="PROSITE" id="PS50109">
    <property type="entry name" value="HIS_KIN"/>
    <property type="match status" value="1"/>
</dbReference>
<dbReference type="SUPFAM" id="SSF55785">
    <property type="entry name" value="PYP-like sensor domain (PAS domain)"/>
    <property type="match status" value="1"/>
</dbReference>
<dbReference type="CDD" id="cd00082">
    <property type="entry name" value="HisKA"/>
    <property type="match status" value="1"/>
</dbReference>
<dbReference type="Gene3D" id="3.30.565.10">
    <property type="entry name" value="Histidine kinase-like ATPase, C-terminal domain"/>
    <property type="match status" value="1"/>
</dbReference>
<keyword evidence="7" id="KW-0175">Coiled coil</keyword>
<keyword evidence="6" id="KW-0902">Two-component regulatory system</keyword>
<dbReference type="EC" id="2.7.13.3" evidence="2"/>
<dbReference type="EMBL" id="FRAA01000001">
    <property type="protein sequence ID" value="SHJ43496.1"/>
    <property type="molecule type" value="Genomic_DNA"/>
</dbReference>
<accession>A0A1M6J9V3</accession>
<comment type="catalytic activity">
    <reaction evidence="1">
        <text>ATP + protein L-histidine = ADP + protein N-phospho-L-histidine.</text>
        <dbReference type="EC" id="2.7.13.3"/>
    </reaction>
</comment>
<dbReference type="InterPro" id="IPR050736">
    <property type="entry name" value="Sensor_HK_Regulatory"/>
</dbReference>
<dbReference type="FunFam" id="3.30.565.10:FF:000006">
    <property type="entry name" value="Sensor histidine kinase WalK"/>
    <property type="match status" value="1"/>
</dbReference>
<dbReference type="Pfam" id="PF00512">
    <property type="entry name" value="HisKA"/>
    <property type="match status" value="1"/>
</dbReference>
<reference evidence="11" key="1">
    <citation type="submission" date="2016-11" db="EMBL/GenBank/DDBJ databases">
        <authorList>
            <person name="Varghese N."/>
            <person name="Submissions S."/>
        </authorList>
    </citation>
    <scope>NUCLEOTIDE SEQUENCE [LARGE SCALE GENOMIC DNA]</scope>
    <source>
        <strain evidence="11">DSM 26134</strain>
    </source>
</reference>
<dbReference type="Pfam" id="PF02518">
    <property type="entry name" value="HATPase_c"/>
    <property type="match status" value="1"/>
</dbReference>
<dbReference type="InterPro" id="IPR003661">
    <property type="entry name" value="HisK_dim/P_dom"/>
</dbReference>
<dbReference type="InterPro" id="IPR036890">
    <property type="entry name" value="HATPase_C_sf"/>
</dbReference>
<organism evidence="10 11">
    <name type="scientific">Reichenbachiella agariperforans</name>
    <dbReference type="NCBI Taxonomy" id="156994"/>
    <lineage>
        <taxon>Bacteria</taxon>
        <taxon>Pseudomonadati</taxon>
        <taxon>Bacteroidota</taxon>
        <taxon>Cytophagia</taxon>
        <taxon>Cytophagales</taxon>
        <taxon>Reichenbachiellaceae</taxon>
        <taxon>Reichenbachiella</taxon>
    </lineage>
</organism>
<evidence type="ECO:0000256" key="3">
    <source>
        <dbReference type="ARBA" id="ARBA00022553"/>
    </source>
</evidence>
<dbReference type="CDD" id="cd00075">
    <property type="entry name" value="HATPase"/>
    <property type="match status" value="1"/>
</dbReference>
<dbReference type="InterPro" id="IPR036097">
    <property type="entry name" value="HisK_dim/P_sf"/>
</dbReference>